<sequence>MAGLVPLSSVDWPGKLVATVFVQGCPWRCTYCHNTGLLDCRAPGTRMFDDVLQLLERRRGLLDGVIFSGGEATRHPALPAAIAAVRAAGFDVGLHTGGGFPKRLAEIAPQLSWVGFDVKGQPADYPSVVGVPEIMGQRAWLALEALLDARRTPTVEARMTVYPGSHTRATILECARRALDLGVDAFALQEARTADGSRPYRPENADPDWDFDELAADVQALADTRIIIRAAKD</sequence>
<dbReference type="InterPro" id="IPR007197">
    <property type="entry name" value="rSAM"/>
</dbReference>
<keyword evidence="4" id="KW-0479">Metal-binding</keyword>
<dbReference type="PANTHER" id="PTHR30352:SF13">
    <property type="entry name" value="GLYCYL-RADICAL ENZYME ACTIVATING ENZYME YJJW-RELATED"/>
    <property type="match status" value="1"/>
</dbReference>
<protein>
    <submittedName>
        <fullName evidence="8">Anaerobic ribonucleoside-triphosphate reductase activating protein</fullName>
    </submittedName>
</protein>
<comment type="cofactor">
    <cofactor evidence="1">
        <name>[4Fe-4S] cluster</name>
        <dbReference type="ChEBI" id="CHEBI:49883"/>
    </cofactor>
</comment>
<dbReference type="Gene3D" id="3.20.20.70">
    <property type="entry name" value="Aldolase class I"/>
    <property type="match status" value="1"/>
</dbReference>
<evidence type="ECO:0000256" key="5">
    <source>
        <dbReference type="ARBA" id="ARBA00023004"/>
    </source>
</evidence>
<evidence type="ECO:0000313" key="8">
    <source>
        <dbReference type="EMBL" id="OKL54594.1"/>
    </source>
</evidence>
<evidence type="ECO:0000256" key="6">
    <source>
        <dbReference type="ARBA" id="ARBA00023014"/>
    </source>
</evidence>
<evidence type="ECO:0000256" key="2">
    <source>
        <dbReference type="ARBA" id="ARBA00022485"/>
    </source>
</evidence>
<evidence type="ECO:0000256" key="3">
    <source>
        <dbReference type="ARBA" id="ARBA00022691"/>
    </source>
</evidence>
<dbReference type="SFLD" id="SFLDS00029">
    <property type="entry name" value="Radical_SAM"/>
    <property type="match status" value="1"/>
</dbReference>
<dbReference type="AlphaFoldDB" id="A0A1Q5Q450"/>
<organism evidence="8 9">
    <name type="scientific">Bowdeniella nasicola</name>
    <dbReference type="NCBI Taxonomy" id="208480"/>
    <lineage>
        <taxon>Bacteria</taxon>
        <taxon>Bacillati</taxon>
        <taxon>Actinomycetota</taxon>
        <taxon>Actinomycetes</taxon>
        <taxon>Actinomycetales</taxon>
        <taxon>Actinomycetaceae</taxon>
        <taxon>Bowdeniella</taxon>
    </lineage>
</organism>
<dbReference type="SUPFAM" id="SSF102114">
    <property type="entry name" value="Radical SAM enzymes"/>
    <property type="match status" value="1"/>
</dbReference>
<reference evidence="9" key="1">
    <citation type="submission" date="2016-12" db="EMBL/GenBank/DDBJ databases">
        <authorList>
            <person name="Meng X."/>
        </authorList>
    </citation>
    <scope>NUCLEOTIDE SEQUENCE [LARGE SCALE GENOMIC DNA]</scope>
    <source>
        <strain evidence="9">DSM 19116</strain>
    </source>
</reference>
<accession>A0A1Q5Q450</accession>
<comment type="caution">
    <text evidence="8">The sequence shown here is derived from an EMBL/GenBank/DDBJ whole genome shotgun (WGS) entry which is preliminary data.</text>
</comment>
<evidence type="ECO:0000259" key="7">
    <source>
        <dbReference type="PROSITE" id="PS51918"/>
    </source>
</evidence>
<dbReference type="InterPro" id="IPR012840">
    <property type="entry name" value="NrdG2"/>
</dbReference>
<dbReference type="InterPro" id="IPR013785">
    <property type="entry name" value="Aldolase_TIM"/>
</dbReference>
<evidence type="ECO:0000256" key="1">
    <source>
        <dbReference type="ARBA" id="ARBA00001966"/>
    </source>
</evidence>
<keyword evidence="3" id="KW-0949">S-adenosyl-L-methionine</keyword>
<dbReference type="Proteomes" id="UP000185628">
    <property type="component" value="Unassembled WGS sequence"/>
</dbReference>
<name>A0A1Q5Q450_9ACTO</name>
<keyword evidence="9" id="KW-1185">Reference proteome</keyword>
<dbReference type="GO" id="GO:0046872">
    <property type="term" value="F:metal ion binding"/>
    <property type="evidence" value="ECO:0007669"/>
    <property type="project" value="UniProtKB-KW"/>
</dbReference>
<dbReference type="InterPro" id="IPR034457">
    <property type="entry name" value="Organic_radical-activating"/>
</dbReference>
<dbReference type="GO" id="GO:0003824">
    <property type="term" value="F:catalytic activity"/>
    <property type="evidence" value="ECO:0007669"/>
    <property type="project" value="InterPro"/>
</dbReference>
<dbReference type="CDD" id="cd01335">
    <property type="entry name" value="Radical_SAM"/>
    <property type="match status" value="1"/>
</dbReference>
<dbReference type="NCBIfam" id="TIGR02495">
    <property type="entry name" value="NrdG2"/>
    <property type="match status" value="1"/>
</dbReference>
<feature type="domain" description="Radical SAM core" evidence="7">
    <location>
        <begin position="12"/>
        <end position="231"/>
    </location>
</feature>
<keyword evidence="2" id="KW-0004">4Fe-4S</keyword>
<dbReference type="PROSITE" id="PS51918">
    <property type="entry name" value="RADICAL_SAM"/>
    <property type="match status" value="1"/>
</dbReference>
<gene>
    <name evidence="8" type="ORF">BSZ39_03330</name>
</gene>
<dbReference type="InterPro" id="IPR058240">
    <property type="entry name" value="rSAM_sf"/>
</dbReference>
<keyword evidence="6" id="KW-0411">Iron-sulfur</keyword>
<keyword evidence="5" id="KW-0408">Iron</keyword>
<dbReference type="EMBL" id="MQVR01000012">
    <property type="protein sequence ID" value="OKL54594.1"/>
    <property type="molecule type" value="Genomic_DNA"/>
</dbReference>
<dbReference type="SFLD" id="SFLDG01094">
    <property type="entry name" value="Uncharacterised_Radical_SAM_Su"/>
    <property type="match status" value="1"/>
</dbReference>
<proteinExistence type="predicted"/>
<dbReference type="Pfam" id="PF04055">
    <property type="entry name" value="Radical_SAM"/>
    <property type="match status" value="1"/>
</dbReference>
<dbReference type="PANTHER" id="PTHR30352">
    <property type="entry name" value="PYRUVATE FORMATE-LYASE-ACTIVATING ENZYME"/>
    <property type="match status" value="1"/>
</dbReference>
<dbReference type="GO" id="GO:0051539">
    <property type="term" value="F:4 iron, 4 sulfur cluster binding"/>
    <property type="evidence" value="ECO:0007669"/>
    <property type="project" value="UniProtKB-KW"/>
</dbReference>
<evidence type="ECO:0000256" key="4">
    <source>
        <dbReference type="ARBA" id="ARBA00022723"/>
    </source>
</evidence>
<evidence type="ECO:0000313" key="9">
    <source>
        <dbReference type="Proteomes" id="UP000185628"/>
    </source>
</evidence>